<organism evidence="1 2">
    <name type="scientific">Oceanobacillus bengalensis</name>
    <dbReference type="NCBI Taxonomy" id="1435466"/>
    <lineage>
        <taxon>Bacteria</taxon>
        <taxon>Bacillati</taxon>
        <taxon>Bacillota</taxon>
        <taxon>Bacilli</taxon>
        <taxon>Bacillales</taxon>
        <taxon>Bacillaceae</taxon>
        <taxon>Oceanobacillus</taxon>
    </lineage>
</organism>
<dbReference type="InterPro" id="IPR029033">
    <property type="entry name" value="His_PPase_superfam"/>
</dbReference>
<dbReference type="GO" id="GO:0016791">
    <property type="term" value="F:phosphatase activity"/>
    <property type="evidence" value="ECO:0007669"/>
    <property type="project" value="TreeGrafter"/>
</dbReference>
<dbReference type="PANTHER" id="PTHR48100">
    <property type="entry name" value="BROAD-SPECIFICITY PHOSPHATASE YOR283W-RELATED"/>
    <property type="match status" value="1"/>
</dbReference>
<dbReference type="InterPro" id="IPR050275">
    <property type="entry name" value="PGM_Phosphatase"/>
</dbReference>
<dbReference type="SUPFAM" id="SSF53254">
    <property type="entry name" value="Phosphoglycerate mutase-like"/>
    <property type="match status" value="1"/>
</dbReference>
<dbReference type="Pfam" id="PF00300">
    <property type="entry name" value="His_Phos_1"/>
    <property type="match status" value="1"/>
</dbReference>
<comment type="caution">
    <text evidence="1">The sequence shown here is derived from an EMBL/GenBank/DDBJ whole genome shotgun (WGS) entry which is preliminary data.</text>
</comment>
<name>A0A494YRV4_9BACI</name>
<evidence type="ECO:0000313" key="2">
    <source>
        <dbReference type="Proteomes" id="UP000281813"/>
    </source>
</evidence>
<keyword evidence="2" id="KW-1185">Reference proteome</keyword>
<dbReference type="InterPro" id="IPR013078">
    <property type="entry name" value="His_Pase_superF_clade-1"/>
</dbReference>
<dbReference type="RefSeq" id="WP_121134549.1">
    <property type="nucleotide sequence ID" value="NZ_JBHUFK010000054.1"/>
</dbReference>
<dbReference type="PANTHER" id="PTHR48100:SF1">
    <property type="entry name" value="HISTIDINE PHOSPHATASE FAMILY PROTEIN-RELATED"/>
    <property type="match status" value="1"/>
</dbReference>
<accession>A0A494YRV4</accession>
<dbReference type="EMBL" id="RBZO01000048">
    <property type="protein sequence ID" value="RKQ12127.1"/>
    <property type="molecule type" value="Genomic_DNA"/>
</dbReference>
<dbReference type="Gene3D" id="3.40.50.1240">
    <property type="entry name" value="Phosphoglycerate mutase-like"/>
    <property type="match status" value="1"/>
</dbReference>
<dbReference type="OrthoDB" id="512570at2"/>
<gene>
    <name evidence="1" type="ORF">D8M05_18855</name>
</gene>
<dbReference type="CDD" id="cd07067">
    <property type="entry name" value="HP_PGM_like"/>
    <property type="match status" value="1"/>
</dbReference>
<sequence length="181" mass="20723">MNNNIYIIRHCEAEGQSSDSPLTERGIKQANELSNFLSDIKVDRIISSPFLRAVQTIKPFAKNKNMEIEVDSRLSERVLSTNHFPDWLDKLEATFSHMDLKYEGGESSNEAMNRITEVVNDIVASPSENTVIVAHGGIISLLLNHYDKNFGFEQWKSLSNPDVYLLRIKKNEAHYKRLWKG</sequence>
<dbReference type="Proteomes" id="UP000281813">
    <property type="component" value="Unassembled WGS sequence"/>
</dbReference>
<dbReference type="AlphaFoldDB" id="A0A494YRV4"/>
<protein>
    <submittedName>
        <fullName evidence="1">Histidine phosphatase family protein</fullName>
    </submittedName>
</protein>
<dbReference type="GO" id="GO:0005737">
    <property type="term" value="C:cytoplasm"/>
    <property type="evidence" value="ECO:0007669"/>
    <property type="project" value="TreeGrafter"/>
</dbReference>
<reference evidence="1 2" key="1">
    <citation type="journal article" date="2015" name="Antonie Van Leeuwenhoek">
        <title>Oceanobacillus bengalensis sp. nov., a bacterium isolated from seawater of the Bay of Bengal.</title>
        <authorList>
            <person name="Yongchang O."/>
            <person name="Xiang W."/>
            <person name="Wang G."/>
        </authorList>
    </citation>
    <scope>NUCLEOTIDE SEQUENCE [LARGE SCALE GENOMIC DNA]</scope>
    <source>
        <strain evidence="1 2">MCCC 1K00260</strain>
    </source>
</reference>
<evidence type="ECO:0000313" key="1">
    <source>
        <dbReference type="EMBL" id="RKQ12127.1"/>
    </source>
</evidence>
<proteinExistence type="predicted"/>
<dbReference type="SMART" id="SM00855">
    <property type="entry name" value="PGAM"/>
    <property type="match status" value="1"/>
</dbReference>